<dbReference type="EMBL" id="WUUQ01000002">
    <property type="protein sequence ID" value="MXQ73920.1"/>
    <property type="molecule type" value="Genomic_DNA"/>
</dbReference>
<dbReference type="Proteomes" id="UP000434036">
    <property type="component" value="Unassembled WGS sequence"/>
</dbReference>
<accession>A0A6N8U7W3</accession>
<reference evidence="1 2" key="1">
    <citation type="submission" date="2019-12" db="EMBL/GenBank/DDBJ databases">
        <authorList>
            <person name="Yang R."/>
        </authorList>
    </citation>
    <scope>NUCLEOTIDE SEQUENCE [LARGE SCALE GENOMIC DNA]</scope>
    <source>
        <strain evidence="1 2">DONG20-135</strain>
    </source>
</reference>
<dbReference type="InterPro" id="IPR036844">
    <property type="entry name" value="Hint_dom_sf"/>
</dbReference>
<evidence type="ECO:0000313" key="1">
    <source>
        <dbReference type="EMBL" id="MXQ73920.1"/>
    </source>
</evidence>
<organism evidence="1 2">
    <name type="scientific">Copranaerobaculum intestinale</name>
    <dbReference type="NCBI Taxonomy" id="2692629"/>
    <lineage>
        <taxon>Bacteria</taxon>
        <taxon>Bacillati</taxon>
        <taxon>Bacillota</taxon>
        <taxon>Erysipelotrichia</taxon>
        <taxon>Erysipelotrichales</taxon>
        <taxon>Erysipelotrichaceae</taxon>
        <taxon>Copranaerobaculum</taxon>
    </lineage>
</organism>
<dbReference type="Gene3D" id="2.170.16.10">
    <property type="entry name" value="Hedgehog/Intein (Hint) domain"/>
    <property type="match status" value="1"/>
</dbReference>
<dbReference type="RefSeq" id="WP_160625320.1">
    <property type="nucleotide sequence ID" value="NZ_WUUQ01000002.1"/>
</dbReference>
<gene>
    <name evidence="1" type="ORF">GSF08_08200</name>
</gene>
<comment type="caution">
    <text evidence="1">The sequence shown here is derived from an EMBL/GenBank/DDBJ whole genome shotgun (WGS) entry which is preliminary data.</text>
</comment>
<protein>
    <recommendedName>
        <fullName evidence="3">Hint domain-containing protein</fullName>
    </recommendedName>
</protein>
<evidence type="ECO:0008006" key="3">
    <source>
        <dbReference type="Google" id="ProtNLM"/>
    </source>
</evidence>
<keyword evidence="2" id="KW-1185">Reference proteome</keyword>
<proteinExistence type="predicted"/>
<name>A0A6N8U7W3_9FIRM</name>
<evidence type="ECO:0000313" key="2">
    <source>
        <dbReference type="Proteomes" id="UP000434036"/>
    </source>
</evidence>
<dbReference type="SUPFAM" id="SSF51294">
    <property type="entry name" value="Hedgehog/intein (Hint) domain"/>
    <property type="match status" value="1"/>
</dbReference>
<dbReference type="AlphaFoldDB" id="A0A6N8U7W3"/>
<reference evidence="1 2" key="2">
    <citation type="submission" date="2020-01" db="EMBL/GenBank/DDBJ databases">
        <title>Clostridiaceae sp. nov. isolated from the gut of human by culturomics.</title>
        <authorList>
            <person name="Chang Y."/>
        </authorList>
    </citation>
    <scope>NUCLEOTIDE SEQUENCE [LARGE SCALE GENOMIC DNA]</scope>
    <source>
        <strain evidence="1 2">DONG20-135</strain>
    </source>
</reference>
<sequence length="487" mass="55546">MNTSELMNQLLRAGELGNVFRKEMIYILKYIDCSTGSTFYNGSGTAVDIAYASAADSDYQNLVKLAVRYTAYLISKSSYEEVQKIVTNCSVEDIKAKFSECKNEELVFKQYYQKIAVTGYYAYGLKPYVIDPSFEAAISQRLFFNMYKSDITKIWRFKVLLLMLHCHNDAAADRVLENWKMFDANFCKVYQLDEYLKDYDWPTLFVNELGKDMSIYKTMNQDVKRYSESCRTVHHDAYQAYGGGEVITRRAYDEHFYGEAAVAWVKSTGDANGCYKKESGGCVLAGTLIRLKNGTCVPIECTSKNDMILNVQGSESYLSDELVQNHQVAFLYAVNEDIPFMSLDHAIMTQRGWCAPQPAATNMICPEFQVKTLKIGDRIIKLDDQGKPHEVVVERIHITENTKHACCYDLHVYDGFHSYYANGYPCLLAYPQLTLAYLKRRIADLAEAERHAVIDKLLTQVSLWEALLGESAKHMITEILVEMEGKN</sequence>